<dbReference type="SMART" id="SM00481">
    <property type="entry name" value="POLIIIAc"/>
    <property type="match status" value="1"/>
</dbReference>
<dbReference type="Pfam" id="PF02811">
    <property type="entry name" value="PHP"/>
    <property type="match status" value="1"/>
</dbReference>
<dbReference type="Gene3D" id="3.20.20.140">
    <property type="entry name" value="Metal-dependent hydrolases"/>
    <property type="match status" value="1"/>
</dbReference>
<dbReference type="EMBL" id="JGYD01000010">
    <property type="protein sequence ID" value="KSV18524.1"/>
    <property type="molecule type" value="Genomic_DNA"/>
</dbReference>
<proteinExistence type="predicted"/>
<protein>
    <submittedName>
        <fullName evidence="2">Phosphotransferase</fullName>
    </submittedName>
</protein>
<dbReference type="InterPro" id="IPR004013">
    <property type="entry name" value="PHP_dom"/>
</dbReference>
<evidence type="ECO:0000313" key="2">
    <source>
        <dbReference type="EMBL" id="KSV18524.1"/>
    </source>
</evidence>
<dbReference type="Proteomes" id="UP000053577">
    <property type="component" value="Unassembled WGS sequence"/>
</dbReference>
<reference evidence="2 3" key="1">
    <citation type="journal article" date="2015" name="Sci. Rep.">
        <title>A comparative genomics and reductive dehalogenase gene transcription study of two chloroethene-respiring bacteria, Dehalococcoides mccartyi strains MB and 11a.</title>
        <authorList>
            <person name="Low A."/>
            <person name="Shen Z."/>
            <person name="Cheng D."/>
            <person name="Rogers M.J."/>
            <person name="Lee P.K."/>
            <person name="He J."/>
        </authorList>
    </citation>
    <scope>NUCLEOTIDE SEQUENCE [LARGE SCALE GENOMIC DNA]</scope>
    <source>
        <strain evidence="2 3">MB</strain>
    </source>
</reference>
<keyword evidence="2" id="KW-0808">Transferase</keyword>
<organism evidence="2 3">
    <name type="scientific">Dehalococcoides mccartyi</name>
    <dbReference type="NCBI Taxonomy" id="61435"/>
    <lineage>
        <taxon>Bacteria</taxon>
        <taxon>Bacillati</taxon>
        <taxon>Chloroflexota</taxon>
        <taxon>Dehalococcoidia</taxon>
        <taxon>Dehalococcoidales</taxon>
        <taxon>Dehalococcoidaceae</taxon>
        <taxon>Dehalococcoides</taxon>
    </lineage>
</organism>
<dbReference type="InterPro" id="IPR052018">
    <property type="entry name" value="PHP_domain"/>
</dbReference>
<dbReference type="GO" id="GO:0004534">
    <property type="term" value="F:5'-3' RNA exonuclease activity"/>
    <property type="evidence" value="ECO:0007669"/>
    <property type="project" value="TreeGrafter"/>
</dbReference>
<dbReference type="InterPro" id="IPR003141">
    <property type="entry name" value="Pol/His_phosphatase_N"/>
</dbReference>
<dbReference type="OrthoDB" id="9804333at2"/>
<sequence length="219" mass="24273">MLKADLHVHTNYSMDSNTKPEDLIKRCLEKGINCISVCDHGTAEGALMLAKNSPIKIIVSEEVLTPHGEIMGMFLKESIPSGISVDECVSRIKAQGALVCIPHPYDKLRGSALIDSELERLASEGKIDVLEVFNSRTLLNGSLKKARKLAKQYDLPTSAGTDSHTLPEIGTTYVTMPDFNTPKEFIAALRQGRITGRQNRMVRIRALIRKLSKYIKPEK</sequence>
<accession>A0A0V8M3Z5</accession>
<name>A0A0V8M3Z5_9CHLR</name>
<evidence type="ECO:0000259" key="1">
    <source>
        <dbReference type="SMART" id="SM00481"/>
    </source>
</evidence>
<dbReference type="eggNOG" id="COG0613">
    <property type="taxonomic scope" value="Bacteria"/>
</dbReference>
<feature type="domain" description="Polymerase/histidinol phosphatase N-terminal" evidence="1">
    <location>
        <begin position="4"/>
        <end position="67"/>
    </location>
</feature>
<evidence type="ECO:0000313" key="3">
    <source>
        <dbReference type="Proteomes" id="UP000053577"/>
    </source>
</evidence>
<dbReference type="AlphaFoldDB" id="A0A0V8M3Z5"/>
<dbReference type="GO" id="GO:0016740">
    <property type="term" value="F:transferase activity"/>
    <property type="evidence" value="ECO:0007669"/>
    <property type="project" value="UniProtKB-KW"/>
</dbReference>
<dbReference type="Pfam" id="PF13263">
    <property type="entry name" value="PHP_C"/>
    <property type="match status" value="1"/>
</dbReference>
<dbReference type="PANTHER" id="PTHR42924">
    <property type="entry name" value="EXONUCLEASE"/>
    <property type="match status" value="1"/>
</dbReference>
<dbReference type="PATRIC" id="fig|61435.5.peg.143"/>
<dbReference type="CDD" id="cd07432">
    <property type="entry name" value="PHP_HisPPase"/>
    <property type="match status" value="1"/>
</dbReference>
<dbReference type="InterPro" id="IPR016195">
    <property type="entry name" value="Pol/histidinol_Pase-like"/>
</dbReference>
<comment type="caution">
    <text evidence="2">The sequence shown here is derived from an EMBL/GenBank/DDBJ whole genome shotgun (WGS) entry which is preliminary data.</text>
</comment>
<dbReference type="PANTHER" id="PTHR42924:SF3">
    <property type="entry name" value="POLYMERASE_HISTIDINOL PHOSPHATASE N-TERMINAL DOMAIN-CONTAINING PROTEIN"/>
    <property type="match status" value="1"/>
</dbReference>
<dbReference type="RefSeq" id="WP_010936455.1">
    <property type="nucleotide sequence ID" value="NZ_DICU01000001.1"/>
</dbReference>
<dbReference type="GO" id="GO:0035312">
    <property type="term" value="F:5'-3' DNA exonuclease activity"/>
    <property type="evidence" value="ECO:0007669"/>
    <property type="project" value="TreeGrafter"/>
</dbReference>
<dbReference type="SUPFAM" id="SSF89550">
    <property type="entry name" value="PHP domain-like"/>
    <property type="match status" value="1"/>
</dbReference>
<dbReference type="GeneID" id="3229938"/>
<gene>
    <name evidence="2" type="ORF">DA01_00690</name>
</gene>